<name>A0A6A0AL35_HAELA</name>
<reference evidence="1 2" key="1">
    <citation type="submission" date="2020-02" db="EMBL/GenBank/DDBJ databases">
        <title>Draft genome sequence of Haematococcus lacustris strain NIES-144.</title>
        <authorList>
            <person name="Morimoto D."/>
            <person name="Nakagawa S."/>
            <person name="Yoshida T."/>
            <person name="Sawayama S."/>
        </authorList>
    </citation>
    <scope>NUCLEOTIDE SEQUENCE [LARGE SCALE GENOMIC DNA]</scope>
    <source>
        <strain evidence="1 2">NIES-144</strain>
    </source>
</reference>
<evidence type="ECO:0000313" key="2">
    <source>
        <dbReference type="Proteomes" id="UP000485058"/>
    </source>
</evidence>
<gene>
    <name evidence="1" type="ORF">HaLaN_32895</name>
</gene>
<accession>A0A6A0AL35</accession>
<dbReference type="Proteomes" id="UP000485058">
    <property type="component" value="Unassembled WGS sequence"/>
</dbReference>
<comment type="caution">
    <text evidence="1">The sequence shown here is derived from an EMBL/GenBank/DDBJ whole genome shotgun (WGS) entry which is preliminary data.</text>
</comment>
<sequence>MDNIVSHLWNVNLFARKRLVDNAQKRLEELGDGFLNNEDALCSELRSIGFQVKMLPDMPLSKWGGVELQNIYNKLPELSLAY</sequence>
<keyword evidence="2" id="KW-1185">Reference proteome</keyword>
<dbReference type="EMBL" id="BLLF01008770">
    <property type="protein sequence ID" value="GFH33512.1"/>
    <property type="molecule type" value="Genomic_DNA"/>
</dbReference>
<dbReference type="AlphaFoldDB" id="A0A6A0AL35"/>
<evidence type="ECO:0000313" key="1">
    <source>
        <dbReference type="EMBL" id="GFH33512.1"/>
    </source>
</evidence>
<protein>
    <submittedName>
        <fullName evidence="1">Uncharacterized protein</fullName>
    </submittedName>
</protein>
<proteinExistence type="predicted"/>
<organism evidence="1 2">
    <name type="scientific">Haematococcus lacustris</name>
    <name type="common">Green alga</name>
    <name type="synonym">Haematococcus pluvialis</name>
    <dbReference type="NCBI Taxonomy" id="44745"/>
    <lineage>
        <taxon>Eukaryota</taxon>
        <taxon>Viridiplantae</taxon>
        <taxon>Chlorophyta</taxon>
        <taxon>core chlorophytes</taxon>
        <taxon>Chlorophyceae</taxon>
        <taxon>CS clade</taxon>
        <taxon>Chlamydomonadales</taxon>
        <taxon>Haematococcaceae</taxon>
        <taxon>Haematococcus</taxon>
    </lineage>
</organism>